<feature type="compositionally biased region" description="Basic and acidic residues" evidence="1">
    <location>
        <begin position="85"/>
        <end position="102"/>
    </location>
</feature>
<evidence type="ECO:0000313" key="3">
    <source>
        <dbReference type="Proteomes" id="UP001583172"/>
    </source>
</evidence>
<name>A0ABR3VCP9_HUMIN</name>
<feature type="compositionally biased region" description="Polar residues" evidence="1">
    <location>
        <begin position="143"/>
        <end position="153"/>
    </location>
</feature>
<organism evidence="2 3">
    <name type="scientific">Humicola insolens</name>
    <name type="common">Soft-rot fungus</name>
    <dbReference type="NCBI Taxonomy" id="85995"/>
    <lineage>
        <taxon>Eukaryota</taxon>
        <taxon>Fungi</taxon>
        <taxon>Dikarya</taxon>
        <taxon>Ascomycota</taxon>
        <taxon>Pezizomycotina</taxon>
        <taxon>Sordariomycetes</taxon>
        <taxon>Sordariomycetidae</taxon>
        <taxon>Sordariales</taxon>
        <taxon>Chaetomiaceae</taxon>
        <taxon>Mycothermus</taxon>
    </lineage>
</organism>
<comment type="caution">
    <text evidence="2">The sequence shown here is derived from an EMBL/GenBank/DDBJ whole genome shotgun (WGS) entry which is preliminary data.</text>
</comment>
<sequence>MMVSTTITATTSGALRQCSSSASLAARRLAVLGTNNSQTDSFHPRGWKNSAARSTPNIPRIRKPEPGESPVRDRIRLFEKINHSAKAGEEDLAKGPEHRTVSPEKPLGPALMTNSQGRVPDPRARRQRSFSFKGRWRLRKTTGENNAPRQVSKSKIPIFKRSNHSRSGTPSPSDPARPKRTPSFSFRAAFRKISNPKSRPSREVRVPPASLINTSCGTTTELLDKTSHITPRSTLPLPKSPHPIAINSKHPNHDTPRKPSTLKKPPPIQPENQPPWARACANHSGHSHSLGLALGDAYKKTPAAKPIVSPARAHAHAHDITCASPSTIKTNPPTARFANHLAGAARQSQQHPQSQQQETQGRDEKGKEDGSAHPDPRTGISKSWGRRAAAVALEMSRRLPGSFMGQARRVSGSLEGSFRGRVGEGASAGAGADAEGHGKQGASVIPKTPVLENKTNILRPTPPPSTPNRPQMHQGRRE</sequence>
<feature type="region of interest" description="Disordered" evidence="1">
    <location>
        <begin position="226"/>
        <end position="273"/>
    </location>
</feature>
<dbReference type="Proteomes" id="UP001583172">
    <property type="component" value="Unassembled WGS sequence"/>
</dbReference>
<gene>
    <name evidence="2" type="ORF">VTJ49DRAFT_1301</name>
</gene>
<feature type="compositionally biased region" description="Low complexity" evidence="1">
    <location>
        <begin position="424"/>
        <end position="433"/>
    </location>
</feature>
<feature type="region of interest" description="Disordered" evidence="1">
    <location>
        <begin position="36"/>
        <end position="70"/>
    </location>
</feature>
<evidence type="ECO:0000313" key="2">
    <source>
        <dbReference type="EMBL" id="KAL1839640.1"/>
    </source>
</evidence>
<proteinExistence type="predicted"/>
<feature type="compositionally biased region" description="Pro residues" evidence="1">
    <location>
        <begin position="264"/>
        <end position="273"/>
    </location>
</feature>
<accession>A0ABR3VCP9</accession>
<feature type="compositionally biased region" description="Low complexity" evidence="1">
    <location>
        <begin position="347"/>
        <end position="359"/>
    </location>
</feature>
<feature type="region of interest" description="Disordered" evidence="1">
    <location>
        <begin position="414"/>
        <end position="478"/>
    </location>
</feature>
<reference evidence="2 3" key="1">
    <citation type="journal article" date="2024" name="Commun. Biol.">
        <title>Comparative genomic analysis of thermophilic fungi reveals convergent evolutionary adaptations and gene losses.</title>
        <authorList>
            <person name="Steindorff A.S."/>
            <person name="Aguilar-Pontes M.V."/>
            <person name="Robinson A.J."/>
            <person name="Andreopoulos B."/>
            <person name="LaButti K."/>
            <person name="Kuo A."/>
            <person name="Mondo S."/>
            <person name="Riley R."/>
            <person name="Otillar R."/>
            <person name="Haridas S."/>
            <person name="Lipzen A."/>
            <person name="Grimwood J."/>
            <person name="Schmutz J."/>
            <person name="Clum A."/>
            <person name="Reid I.D."/>
            <person name="Moisan M.C."/>
            <person name="Butler G."/>
            <person name="Nguyen T.T.M."/>
            <person name="Dewar K."/>
            <person name="Conant G."/>
            <person name="Drula E."/>
            <person name="Henrissat B."/>
            <person name="Hansel C."/>
            <person name="Singer S."/>
            <person name="Hutchinson M.I."/>
            <person name="de Vries R.P."/>
            <person name="Natvig D.O."/>
            <person name="Powell A.J."/>
            <person name="Tsang A."/>
            <person name="Grigoriev I.V."/>
        </authorList>
    </citation>
    <scope>NUCLEOTIDE SEQUENCE [LARGE SCALE GENOMIC DNA]</scope>
    <source>
        <strain evidence="2 3">CBS 620.91</strain>
    </source>
</reference>
<feature type="region of interest" description="Disordered" evidence="1">
    <location>
        <begin position="343"/>
        <end position="385"/>
    </location>
</feature>
<dbReference type="EMBL" id="JAZGSY010000147">
    <property type="protein sequence ID" value="KAL1839640.1"/>
    <property type="molecule type" value="Genomic_DNA"/>
</dbReference>
<protein>
    <submittedName>
        <fullName evidence="2">Uncharacterized protein</fullName>
    </submittedName>
</protein>
<evidence type="ECO:0000256" key="1">
    <source>
        <dbReference type="SAM" id="MobiDB-lite"/>
    </source>
</evidence>
<feature type="compositionally biased region" description="Basic and acidic residues" evidence="1">
    <location>
        <begin position="360"/>
        <end position="376"/>
    </location>
</feature>
<feature type="region of interest" description="Disordered" evidence="1">
    <location>
        <begin position="85"/>
        <end position="212"/>
    </location>
</feature>
<keyword evidence="3" id="KW-1185">Reference proteome</keyword>